<dbReference type="AlphaFoldDB" id="A0A9X2D967"/>
<name>A0A9X2D967_9ACTN</name>
<keyword evidence="8" id="KW-1185">Reference proteome</keyword>
<dbReference type="PANTHER" id="PTHR43095:SF5">
    <property type="entry name" value="XYLULOSE KINASE"/>
    <property type="match status" value="1"/>
</dbReference>
<keyword evidence="4 7" id="KW-0418">Kinase</keyword>
<keyword evidence="2" id="KW-0859">Xylose metabolism</keyword>
<reference evidence="7" key="1">
    <citation type="submission" date="2022-05" db="EMBL/GenBank/DDBJ databases">
        <authorList>
            <person name="Tuo L."/>
        </authorList>
    </citation>
    <scope>NUCLEOTIDE SEQUENCE</scope>
    <source>
        <strain evidence="7">BSK12Z-4</strain>
    </source>
</reference>
<keyword evidence="3" id="KW-0808">Transferase</keyword>
<dbReference type="Pfam" id="PF00370">
    <property type="entry name" value="FGGY_N"/>
    <property type="match status" value="1"/>
</dbReference>
<gene>
    <name evidence="7" type="ORF">M8330_12565</name>
</gene>
<dbReference type="InterPro" id="IPR018485">
    <property type="entry name" value="FGGY_C"/>
</dbReference>
<accession>A0A9X2D967</accession>
<evidence type="ECO:0000256" key="3">
    <source>
        <dbReference type="ARBA" id="ARBA00022679"/>
    </source>
</evidence>
<dbReference type="PANTHER" id="PTHR43095">
    <property type="entry name" value="SUGAR KINASE"/>
    <property type="match status" value="1"/>
</dbReference>
<dbReference type="SUPFAM" id="SSF53067">
    <property type="entry name" value="Actin-like ATPase domain"/>
    <property type="match status" value="2"/>
</dbReference>
<dbReference type="EMBL" id="JAMOIL010000014">
    <property type="protein sequence ID" value="MCM0621122.1"/>
    <property type="molecule type" value="Genomic_DNA"/>
</dbReference>
<evidence type="ECO:0000259" key="5">
    <source>
        <dbReference type="Pfam" id="PF00370"/>
    </source>
</evidence>
<evidence type="ECO:0000256" key="4">
    <source>
        <dbReference type="ARBA" id="ARBA00022777"/>
    </source>
</evidence>
<organism evidence="7 8">
    <name type="scientific">Nocardioides bruguierae</name>
    <dbReference type="NCBI Taxonomy" id="2945102"/>
    <lineage>
        <taxon>Bacteria</taxon>
        <taxon>Bacillati</taxon>
        <taxon>Actinomycetota</taxon>
        <taxon>Actinomycetes</taxon>
        <taxon>Propionibacteriales</taxon>
        <taxon>Nocardioidaceae</taxon>
        <taxon>Nocardioides</taxon>
    </lineage>
</organism>
<dbReference type="GO" id="GO:0016301">
    <property type="term" value="F:kinase activity"/>
    <property type="evidence" value="ECO:0007669"/>
    <property type="project" value="UniProtKB-KW"/>
</dbReference>
<feature type="domain" description="Carbohydrate kinase FGGY C-terminal" evidence="6">
    <location>
        <begin position="275"/>
        <end position="473"/>
    </location>
</feature>
<evidence type="ECO:0000313" key="8">
    <source>
        <dbReference type="Proteomes" id="UP001139485"/>
    </source>
</evidence>
<feature type="domain" description="Carbohydrate kinase FGGY N-terminal" evidence="5">
    <location>
        <begin position="16"/>
        <end position="237"/>
    </location>
</feature>
<keyword evidence="2" id="KW-0119">Carbohydrate metabolism</keyword>
<dbReference type="InterPro" id="IPR050406">
    <property type="entry name" value="FGGY_Carb_Kinase"/>
</dbReference>
<dbReference type="InterPro" id="IPR018484">
    <property type="entry name" value="FGGY_N"/>
</dbReference>
<proteinExistence type="inferred from homology"/>
<protein>
    <submittedName>
        <fullName evidence="7">FGGY-family carbohydrate kinase</fullName>
    </submittedName>
</protein>
<evidence type="ECO:0000256" key="2">
    <source>
        <dbReference type="ARBA" id="ARBA00022629"/>
    </source>
</evidence>
<comment type="similarity">
    <text evidence="1">Belongs to the FGGY kinase family.</text>
</comment>
<dbReference type="Gene3D" id="3.30.420.40">
    <property type="match status" value="2"/>
</dbReference>
<evidence type="ECO:0000313" key="7">
    <source>
        <dbReference type="EMBL" id="MCM0621122.1"/>
    </source>
</evidence>
<dbReference type="InterPro" id="IPR043129">
    <property type="entry name" value="ATPase_NBD"/>
</dbReference>
<dbReference type="Pfam" id="PF02782">
    <property type="entry name" value="FGGY_C"/>
    <property type="match status" value="1"/>
</dbReference>
<dbReference type="RefSeq" id="WP_250827604.1">
    <property type="nucleotide sequence ID" value="NZ_JAMOIL010000014.1"/>
</dbReference>
<comment type="caution">
    <text evidence="7">The sequence shown here is derived from an EMBL/GenBank/DDBJ whole genome shotgun (WGS) entry which is preliminary data.</text>
</comment>
<dbReference type="Proteomes" id="UP001139485">
    <property type="component" value="Unassembled WGS sequence"/>
</dbReference>
<evidence type="ECO:0000256" key="1">
    <source>
        <dbReference type="ARBA" id="ARBA00009156"/>
    </source>
</evidence>
<evidence type="ECO:0000259" key="6">
    <source>
        <dbReference type="Pfam" id="PF02782"/>
    </source>
</evidence>
<sequence>MSESTAARAVREGEAVLGIELGSTRIKAVLVGPDQATIATGSHAWENRFVDGLWTYDLDDVVAGVRAAYAALAADVERRHGTPLTRLAACGVSAMMHGYLALDADGALLTPFRTWRNTHTDRAAATLSDALEVNIPLRWSVAHLYQAVLDEEEHLGRLAHLTTLAGLVHQRLTGERVLGVGDASGMFPVLDGDWDAARLERTDALLAGSAVRGGLRPLLPRVLRAGEPAGHLTEDGARFLDPTGTLEPGAAVCPPEGDAGTGMVVTRSVAPGTGNVSAGTSIFTMVVLEGALAGRHHEIDLVTTPAGDPVAMVHCNNGASELEAWARLFHEVAAAVGSAADPGTVFDAVVRTALDGAPDGGGLLAYNYLSGEPVTGLEAGRPLVVRRPDSTLSLATFMRVQLSSAFATLRRGMDVLSESEGVRVGRIFAHGGLFTTPGVAQRLLAAALDTPVSVADGATEGGAWGIALLAAYGVRERRDLDLTAWLAHVLGDEPTALEPDRADVAGFEAFMKSWSAALVVERTAVRAV</sequence>
<dbReference type="GO" id="GO:0042732">
    <property type="term" value="P:D-xylose metabolic process"/>
    <property type="evidence" value="ECO:0007669"/>
    <property type="project" value="UniProtKB-KW"/>
</dbReference>